<dbReference type="Proteomes" id="UP000807469">
    <property type="component" value="Unassembled WGS sequence"/>
</dbReference>
<gene>
    <name evidence="1" type="ORF">BDN70DRAFT_684340</name>
</gene>
<dbReference type="AlphaFoldDB" id="A0A9P5YJQ3"/>
<accession>A0A9P5YJQ3</accession>
<protein>
    <submittedName>
        <fullName evidence="1">Uncharacterized protein</fullName>
    </submittedName>
</protein>
<comment type="caution">
    <text evidence="1">The sequence shown here is derived from an EMBL/GenBank/DDBJ whole genome shotgun (WGS) entry which is preliminary data.</text>
</comment>
<sequence length="89" mass="9491">MSPSSSIAPCTQCYAQTASNGSLIASAVPKHLPHSIPQTYIALSNSSTNPRSRSRISSKITGIETKSDAHLSTVTQPYVFVGVWMRLGL</sequence>
<keyword evidence="2" id="KW-1185">Reference proteome</keyword>
<proteinExistence type="predicted"/>
<reference evidence="1" key="1">
    <citation type="submission" date="2020-11" db="EMBL/GenBank/DDBJ databases">
        <authorList>
            <consortium name="DOE Joint Genome Institute"/>
            <person name="Ahrendt S."/>
            <person name="Riley R."/>
            <person name="Andreopoulos W."/>
            <person name="Labutti K."/>
            <person name="Pangilinan J."/>
            <person name="Ruiz-Duenas F.J."/>
            <person name="Barrasa J.M."/>
            <person name="Sanchez-Garcia M."/>
            <person name="Camarero S."/>
            <person name="Miyauchi S."/>
            <person name="Serrano A."/>
            <person name="Linde D."/>
            <person name="Babiker R."/>
            <person name="Drula E."/>
            <person name="Ayuso-Fernandez I."/>
            <person name="Pacheco R."/>
            <person name="Padilla G."/>
            <person name="Ferreira P."/>
            <person name="Barriuso J."/>
            <person name="Kellner H."/>
            <person name="Castanera R."/>
            <person name="Alfaro M."/>
            <person name="Ramirez L."/>
            <person name="Pisabarro A.G."/>
            <person name="Kuo A."/>
            <person name="Tritt A."/>
            <person name="Lipzen A."/>
            <person name="He G."/>
            <person name="Yan M."/>
            <person name="Ng V."/>
            <person name="Cullen D."/>
            <person name="Martin F."/>
            <person name="Rosso M.-N."/>
            <person name="Henrissat B."/>
            <person name="Hibbett D."/>
            <person name="Martinez A.T."/>
            <person name="Grigoriev I.V."/>
        </authorList>
    </citation>
    <scope>NUCLEOTIDE SEQUENCE</scope>
    <source>
        <strain evidence="1">CIRM-BRFM 674</strain>
    </source>
</reference>
<dbReference type="EMBL" id="MU155937">
    <property type="protein sequence ID" value="KAF9470554.1"/>
    <property type="molecule type" value="Genomic_DNA"/>
</dbReference>
<evidence type="ECO:0000313" key="2">
    <source>
        <dbReference type="Proteomes" id="UP000807469"/>
    </source>
</evidence>
<name>A0A9P5YJQ3_9AGAR</name>
<evidence type="ECO:0000313" key="1">
    <source>
        <dbReference type="EMBL" id="KAF9470554.1"/>
    </source>
</evidence>
<organism evidence="1 2">
    <name type="scientific">Pholiota conissans</name>
    <dbReference type="NCBI Taxonomy" id="109636"/>
    <lineage>
        <taxon>Eukaryota</taxon>
        <taxon>Fungi</taxon>
        <taxon>Dikarya</taxon>
        <taxon>Basidiomycota</taxon>
        <taxon>Agaricomycotina</taxon>
        <taxon>Agaricomycetes</taxon>
        <taxon>Agaricomycetidae</taxon>
        <taxon>Agaricales</taxon>
        <taxon>Agaricineae</taxon>
        <taxon>Strophariaceae</taxon>
        <taxon>Pholiota</taxon>
    </lineage>
</organism>